<dbReference type="Proteomes" id="UP001314796">
    <property type="component" value="Unassembled WGS sequence"/>
</dbReference>
<reference evidence="1 2" key="1">
    <citation type="submission" date="2021-01" db="EMBL/GenBank/DDBJ databases">
        <title>Genomic Encyclopedia of Type Strains, Phase IV (KMG-IV): sequencing the most valuable type-strain genomes for metagenomic binning, comparative biology and taxonomic classification.</title>
        <authorList>
            <person name="Goeker M."/>
        </authorList>
    </citation>
    <scope>NUCLEOTIDE SEQUENCE [LARGE SCALE GENOMIC DNA]</scope>
    <source>
        <strain evidence="1 2">DSM 25890</strain>
    </source>
</reference>
<gene>
    <name evidence="1" type="ORF">JOC73_001072</name>
</gene>
<proteinExistence type="predicted"/>
<evidence type="ECO:0000313" key="1">
    <source>
        <dbReference type="EMBL" id="MBM7614560.1"/>
    </source>
</evidence>
<protein>
    <submittedName>
        <fullName evidence="1">Uncharacterized protein</fullName>
    </submittedName>
</protein>
<evidence type="ECO:0000313" key="2">
    <source>
        <dbReference type="Proteomes" id="UP001314796"/>
    </source>
</evidence>
<keyword evidence="2" id="KW-1185">Reference proteome</keyword>
<comment type="caution">
    <text evidence="1">The sequence shown here is derived from an EMBL/GenBank/DDBJ whole genome shotgun (WGS) entry which is preliminary data.</text>
</comment>
<dbReference type="EMBL" id="JAFBEE010000005">
    <property type="protein sequence ID" value="MBM7614560.1"/>
    <property type="molecule type" value="Genomic_DNA"/>
</dbReference>
<accession>A0ABS2NNQ0</accession>
<sequence>MKLIKGQYEQVISKELNEELRNNVEDLDVYRK</sequence>
<organism evidence="1 2">
    <name type="scientific">Alkaliphilus hydrothermalis</name>
    <dbReference type="NCBI Taxonomy" id="1482730"/>
    <lineage>
        <taxon>Bacteria</taxon>
        <taxon>Bacillati</taxon>
        <taxon>Bacillota</taxon>
        <taxon>Clostridia</taxon>
        <taxon>Peptostreptococcales</taxon>
        <taxon>Natronincolaceae</taxon>
        <taxon>Alkaliphilus</taxon>
    </lineage>
</organism>
<name>A0ABS2NNQ0_9FIRM</name>